<feature type="region of interest" description="Disordered" evidence="1">
    <location>
        <begin position="147"/>
        <end position="218"/>
    </location>
</feature>
<feature type="non-terminal residue" evidence="2">
    <location>
        <position position="372"/>
    </location>
</feature>
<comment type="caution">
    <text evidence="2">The sequence shown here is derived from an EMBL/GenBank/DDBJ whole genome shotgun (WGS) entry which is preliminary data.</text>
</comment>
<dbReference type="EMBL" id="AGNL01048976">
    <property type="protein sequence ID" value="EJK44982.1"/>
    <property type="molecule type" value="Genomic_DNA"/>
</dbReference>
<reference evidence="2 3" key="1">
    <citation type="journal article" date="2012" name="Genome Biol.">
        <title>Genome and low-iron response of an oceanic diatom adapted to chronic iron limitation.</title>
        <authorList>
            <person name="Lommer M."/>
            <person name="Specht M."/>
            <person name="Roy A.S."/>
            <person name="Kraemer L."/>
            <person name="Andreson R."/>
            <person name="Gutowska M.A."/>
            <person name="Wolf J."/>
            <person name="Bergner S.V."/>
            <person name="Schilhabel M.B."/>
            <person name="Klostermeier U.C."/>
            <person name="Beiko R.G."/>
            <person name="Rosenstiel P."/>
            <person name="Hippler M."/>
            <person name="Laroche J."/>
        </authorList>
    </citation>
    <scope>NUCLEOTIDE SEQUENCE [LARGE SCALE GENOMIC DNA]</scope>
    <source>
        <strain evidence="2 3">CCMP1005</strain>
    </source>
</reference>
<protein>
    <recommendedName>
        <fullName evidence="4">SPRY domain-containing protein</fullName>
    </recommendedName>
</protein>
<dbReference type="AlphaFoldDB" id="K0REJ6"/>
<dbReference type="InterPro" id="IPR043136">
    <property type="entry name" value="B30.2/SPRY_sf"/>
</dbReference>
<feature type="compositionally biased region" description="Basic and acidic residues" evidence="1">
    <location>
        <begin position="300"/>
        <end position="318"/>
    </location>
</feature>
<evidence type="ECO:0000313" key="3">
    <source>
        <dbReference type="Proteomes" id="UP000266841"/>
    </source>
</evidence>
<dbReference type="Proteomes" id="UP000266841">
    <property type="component" value="Unassembled WGS sequence"/>
</dbReference>
<name>K0REJ6_THAOC</name>
<proteinExistence type="predicted"/>
<evidence type="ECO:0008006" key="4">
    <source>
        <dbReference type="Google" id="ProtNLM"/>
    </source>
</evidence>
<evidence type="ECO:0000256" key="1">
    <source>
        <dbReference type="SAM" id="MobiDB-lite"/>
    </source>
</evidence>
<accession>K0REJ6</accession>
<feature type="compositionally biased region" description="Low complexity" evidence="1">
    <location>
        <begin position="319"/>
        <end position="337"/>
    </location>
</feature>
<dbReference type="Gene3D" id="2.60.120.920">
    <property type="match status" value="1"/>
</dbReference>
<feature type="region of interest" description="Disordered" evidence="1">
    <location>
        <begin position="233"/>
        <end position="340"/>
    </location>
</feature>
<organism evidence="2 3">
    <name type="scientific">Thalassiosira oceanica</name>
    <name type="common">Marine diatom</name>
    <dbReference type="NCBI Taxonomy" id="159749"/>
    <lineage>
        <taxon>Eukaryota</taxon>
        <taxon>Sar</taxon>
        <taxon>Stramenopiles</taxon>
        <taxon>Ochrophyta</taxon>
        <taxon>Bacillariophyta</taxon>
        <taxon>Coscinodiscophyceae</taxon>
        <taxon>Thalassiosirophycidae</taxon>
        <taxon>Thalassiosirales</taxon>
        <taxon>Thalassiosiraceae</taxon>
        <taxon>Thalassiosira</taxon>
    </lineage>
</organism>
<sequence length="372" mass="40521">MSSGAHYAEFLITGDPSIGIVRPMPGLEAGAYQEKFSFYYSSLFPDFLAQRSDDWGNSHVHACDFCCYDGTMSFTDWDDYIIDNEWEGKEPCQSGDTIGMLLNFNEGTLTVYRNNRLLGVLKDGLSGPYCWYVNLLKRSADAIEPTAETRAPIRNGSANSSDEATAAAEDDDDRAPPSISLPNRLTMADPDTAAATLPNAYTDPALGDDATSRCETETAPNDRALRVCAAPNRTAGGSSSCSNPPFPAVATPGRVSETPLQSLLPPRRPPRRHSPPPPTARPDVAEPVGRSPGRSRRRRQREEERGDPRQEQRQRQHGPEALAVPPPAAASEPSAAVHQPQPVLAVLPYVPKTEEVKPFSPTSPTRPQIREL</sequence>
<evidence type="ECO:0000313" key="2">
    <source>
        <dbReference type="EMBL" id="EJK44982.1"/>
    </source>
</evidence>
<gene>
    <name evidence="2" type="ORF">THAOC_36436</name>
</gene>
<keyword evidence="3" id="KW-1185">Reference proteome</keyword>